<feature type="domain" description="AB hydrolase-1" evidence="2">
    <location>
        <begin position="17"/>
        <end position="241"/>
    </location>
</feature>
<dbReference type="RefSeq" id="WP_078190781.1">
    <property type="nucleotide sequence ID" value="NZ_JAMCOZ010000009.1"/>
</dbReference>
<reference evidence="3 4" key="1">
    <citation type="submission" date="2017-02" db="EMBL/GenBank/DDBJ databases">
        <title>Acinetobacter sp. ANC 4945, whole genome shotgun sequencing project.</title>
        <authorList>
            <person name="Radolfova-Krizova L."/>
            <person name="Al Atrouni A."/>
            <person name="Nemec A."/>
        </authorList>
    </citation>
    <scope>NUCLEOTIDE SEQUENCE [LARGE SCALE GENOMIC DNA]</scope>
    <source>
        <strain evidence="3 4">ANC 4945</strain>
    </source>
</reference>
<evidence type="ECO:0000256" key="1">
    <source>
        <dbReference type="ARBA" id="ARBA00022801"/>
    </source>
</evidence>
<evidence type="ECO:0000313" key="3">
    <source>
        <dbReference type="EMBL" id="OOV81218.1"/>
    </source>
</evidence>
<sequence>MILNYEYHQKLEGEETYPLVFIHGLFGSLSNLGMLARAFQNSHSVIQLDLRNHGKSPQSTEMNYREMAKDVLETLDVIGIDKFSVIGHSMGGKVAMQLALISERVEQLVILDIAPFAYQERHHDEIFKALIAVQNAQIQSRQQAVEIMREYIHSDMVIQFLLKSFSKGQWLFNVDALYKQYDQIIGWENIGNTLQQPVLFIKGGESPYISKAEHINAIEHQFPHAKIVEIEGAGHWLHAEKTTEVIEQIQNYLD</sequence>
<dbReference type="AlphaFoldDB" id="A0A1T1GUH5"/>
<protein>
    <submittedName>
        <fullName evidence="3">Alpha/beta hydrolase</fullName>
    </submittedName>
</protein>
<gene>
    <name evidence="3" type="ORF">B1202_11705</name>
</gene>
<comment type="caution">
    <text evidence="3">The sequence shown here is derived from an EMBL/GenBank/DDBJ whole genome shotgun (WGS) entry which is preliminary data.</text>
</comment>
<accession>A0A1T1GUH5</accession>
<dbReference type="InterPro" id="IPR000073">
    <property type="entry name" value="AB_hydrolase_1"/>
</dbReference>
<dbReference type="PANTHER" id="PTHR46118:SF4">
    <property type="entry name" value="PROTEIN ABHD11"/>
    <property type="match status" value="1"/>
</dbReference>
<dbReference type="Proteomes" id="UP000191160">
    <property type="component" value="Unassembled WGS sequence"/>
</dbReference>
<dbReference type="PANTHER" id="PTHR46118">
    <property type="entry name" value="PROTEIN ABHD11"/>
    <property type="match status" value="1"/>
</dbReference>
<organism evidence="3 4">
    <name type="scientific">Acinetobacter amyesii</name>
    <dbReference type="NCBI Taxonomy" id="2942470"/>
    <lineage>
        <taxon>Bacteria</taxon>
        <taxon>Pseudomonadati</taxon>
        <taxon>Pseudomonadota</taxon>
        <taxon>Gammaproteobacteria</taxon>
        <taxon>Moraxellales</taxon>
        <taxon>Moraxellaceae</taxon>
        <taxon>Acinetobacter</taxon>
    </lineage>
</organism>
<dbReference type="EMBL" id="MVKX01000007">
    <property type="protein sequence ID" value="OOV81218.1"/>
    <property type="molecule type" value="Genomic_DNA"/>
</dbReference>
<evidence type="ECO:0000313" key="4">
    <source>
        <dbReference type="Proteomes" id="UP000191160"/>
    </source>
</evidence>
<dbReference type="GO" id="GO:0016787">
    <property type="term" value="F:hydrolase activity"/>
    <property type="evidence" value="ECO:0007669"/>
    <property type="project" value="UniProtKB-KW"/>
</dbReference>
<keyword evidence="1 3" id="KW-0378">Hydrolase</keyword>
<keyword evidence="4" id="KW-1185">Reference proteome</keyword>
<dbReference type="SUPFAM" id="SSF53474">
    <property type="entry name" value="alpha/beta-Hydrolases"/>
    <property type="match status" value="1"/>
</dbReference>
<name>A0A1T1GUH5_9GAMM</name>
<proteinExistence type="predicted"/>
<dbReference type="InterPro" id="IPR029058">
    <property type="entry name" value="AB_hydrolase_fold"/>
</dbReference>
<dbReference type="Pfam" id="PF00561">
    <property type="entry name" value="Abhydrolase_1"/>
    <property type="match status" value="1"/>
</dbReference>
<evidence type="ECO:0000259" key="2">
    <source>
        <dbReference type="Pfam" id="PF00561"/>
    </source>
</evidence>
<dbReference type="Gene3D" id="3.40.50.1820">
    <property type="entry name" value="alpha/beta hydrolase"/>
    <property type="match status" value="1"/>
</dbReference>